<accession>A0A147BDB3</accession>
<feature type="signal peptide" evidence="1">
    <location>
        <begin position="1"/>
        <end position="19"/>
    </location>
</feature>
<reference evidence="2" key="1">
    <citation type="journal article" date="2018" name="PLoS Negl. Trop. Dis.">
        <title>Sialome diversity of ticks revealed by RNAseq of single tick salivary glands.</title>
        <authorList>
            <person name="Perner J."/>
            <person name="Kropackova S."/>
            <person name="Kopacek P."/>
            <person name="Ribeiro J.M."/>
        </authorList>
    </citation>
    <scope>NUCLEOTIDE SEQUENCE</scope>
    <source>
        <strain evidence="2">Siblings of single egg batch collected in Ceske Budejovice</strain>
        <tissue evidence="2">Salivary glands</tissue>
    </source>
</reference>
<evidence type="ECO:0000313" key="2">
    <source>
        <dbReference type="EMBL" id="JAR88749.1"/>
    </source>
</evidence>
<evidence type="ECO:0000256" key="1">
    <source>
        <dbReference type="SAM" id="SignalP"/>
    </source>
</evidence>
<proteinExistence type="predicted"/>
<keyword evidence="1" id="KW-0732">Signal</keyword>
<dbReference type="AlphaFoldDB" id="A0A147BDB3"/>
<organism evidence="2">
    <name type="scientific">Ixodes ricinus</name>
    <name type="common">Common tick</name>
    <name type="synonym">Acarus ricinus</name>
    <dbReference type="NCBI Taxonomy" id="34613"/>
    <lineage>
        <taxon>Eukaryota</taxon>
        <taxon>Metazoa</taxon>
        <taxon>Ecdysozoa</taxon>
        <taxon>Arthropoda</taxon>
        <taxon>Chelicerata</taxon>
        <taxon>Arachnida</taxon>
        <taxon>Acari</taxon>
        <taxon>Parasitiformes</taxon>
        <taxon>Ixodida</taxon>
        <taxon>Ixodoidea</taxon>
        <taxon>Ixodidae</taxon>
        <taxon>Ixodinae</taxon>
        <taxon>Ixodes</taxon>
    </lineage>
</organism>
<sequence length="78" mass="8545">MGKMLQAVIFLIVVLLAGQQSCSRLPHKNKTELVQARYVGCSNPCSQSSECPSECNTCAWGSLFSPYNKCYKKGILGK</sequence>
<dbReference type="EMBL" id="GEGO01006655">
    <property type="protein sequence ID" value="JAR88749.1"/>
    <property type="molecule type" value="Transcribed_RNA"/>
</dbReference>
<protein>
    <submittedName>
        <fullName evidence="2">Putative secreted protein</fullName>
    </submittedName>
</protein>
<feature type="chain" id="PRO_5007542015" evidence="1">
    <location>
        <begin position="20"/>
        <end position="78"/>
    </location>
</feature>
<name>A0A147BDB3_IXORI</name>